<comment type="cofactor">
    <cofactor evidence="1 4">
        <name>Mg(2+)</name>
        <dbReference type="ChEBI" id="CHEBI:18420"/>
    </cofactor>
</comment>
<evidence type="ECO:0000256" key="2">
    <source>
        <dbReference type="ARBA" id="ARBA00006333"/>
    </source>
</evidence>
<keyword evidence="3 4" id="KW-0460">Magnesium</keyword>
<dbReference type="AlphaFoldDB" id="A0AAD4GYG8"/>
<dbReference type="GO" id="GO:0010333">
    <property type="term" value="F:terpene synthase activity"/>
    <property type="evidence" value="ECO:0007669"/>
    <property type="project" value="InterPro"/>
</dbReference>
<comment type="similarity">
    <text evidence="2 4">Belongs to the terpene synthase family.</text>
</comment>
<dbReference type="GO" id="GO:0046872">
    <property type="term" value="F:metal ion binding"/>
    <property type="evidence" value="ECO:0007669"/>
    <property type="project" value="UniProtKB-KW"/>
</dbReference>
<evidence type="ECO:0000256" key="3">
    <source>
        <dbReference type="ARBA" id="ARBA00022842"/>
    </source>
</evidence>
<dbReference type="InterPro" id="IPR008949">
    <property type="entry name" value="Isoprenoid_synthase_dom_sf"/>
</dbReference>
<comment type="caution">
    <text evidence="5">The sequence shown here is derived from an EMBL/GenBank/DDBJ whole genome shotgun (WGS) entry which is preliminary data.</text>
</comment>
<keyword evidence="6" id="KW-1185">Reference proteome</keyword>
<keyword evidence="4" id="KW-0479">Metal-binding</keyword>
<organism evidence="5 6">
    <name type="scientific">Aspergillus nanangensis</name>
    <dbReference type="NCBI Taxonomy" id="2582783"/>
    <lineage>
        <taxon>Eukaryota</taxon>
        <taxon>Fungi</taxon>
        <taxon>Dikarya</taxon>
        <taxon>Ascomycota</taxon>
        <taxon>Pezizomycotina</taxon>
        <taxon>Eurotiomycetes</taxon>
        <taxon>Eurotiomycetidae</taxon>
        <taxon>Eurotiales</taxon>
        <taxon>Aspergillaceae</taxon>
        <taxon>Aspergillus</taxon>
        <taxon>Aspergillus subgen. Circumdati</taxon>
    </lineage>
</organism>
<keyword evidence="4" id="KW-0456">Lyase</keyword>
<proteinExistence type="inferred from homology"/>
<dbReference type="PANTHER" id="PTHR35201:SF4">
    <property type="entry name" value="BETA-PINACENE SYNTHASE-RELATED"/>
    <property type="match status" value="1"/>
</dbReference>
<sequence length="365" mass="41332">MFVLFLSEPPSINPHYARVRHASEVWLSKQCSFDEPARRILFKTDFSYFCAVCVPHAAEDELRTVCDWGNWVFPFDDMFDNGGLKDDPRRAEEVIGRLLAGMGVGESNSGLEEMNELVRVHNSVWQRIATTSSIGICLRFSKAMRAYCTGTLAQVRNCSQGEYPSISEMLNLRRQSSGVSPLFALIEYAHKLALPDYIFESESIQEIERIGIDLVLLFVTSSSYLQIIPSNPAQQPPRQNDILSYSKEEKENVTHNMIAICRHAGMPAQLAFDHINDMLLACYRDWYRALAGLPSWGERVDADVQRYIRGVQNVVQANLNWSFRSGRYFGEDKDRVRKEGVVVVRAQKGDVEGYSFSLSSMGVMG</sequence>
<evidence type="ECO:0000256" key="1">
    <source>
        <dbReference type="ARBA" id="ARBA00001946"/>
    </source>
</evidence>
<dbReference type="SFLD" id="SFLDG01020">
    <property type="entry name" value="Terpene_Cyclase_Like_2"/>
    <property type="match status" value="1"/>
</dbReference>
<dbReference type="Gene3D" id="1.10.600.10">
    <property type="entry name" value="Farnesyl Diphosphate Synthase"/>
    <property type="match status" value="1"/>
</dbReference>
<dbReference type="EMBL" id="VCAU01000005">
    <property type="protein sequence ID" value="KAF9893906.1"/>
    <property type="molecule type" value="Genomic_DNA"/>
</dbReference>
<dbReference type="InterPro" id="IPR034686">
    <property type="entry name" value="Terpene_cyclase-like_2"/>
</dbReference>
<name>A0AAD4GYG8_ASPNN</name>
<reference evidence="5" key="2">
    <citation type="submission" date="2020-02" db="EMBL/GenBank/DDBJ databases">
        <authorList>
            <person name="Gilchrist C.L.M."/>
            <person name="Chooi Y.-H."/>
        </authorList>
    </citation>
    <scope>NUCLEOTIDE SEQUENCE</scope>
    <source>
        <strain evidence="5">MST-FP2251</strain>
    </source>
</reference>
<dbReference type="GO" id="GO:0008299">
    <property type="term" value="P:isoprenoid biosynthetic process"/>
    <property type="evidence" value="ECO:0007669"/>
    <property type="project" value="UniProtKB-ARBA"/>
</dbReference>
<dbReference type="Proteomes" id="UP001194746">
    <property type="component" value="Unassembled WGS sequence"/>
</dbReference>
<evidence type="ECO:0000256" key="4">
    <source>
        <dbReference type="RuleBase" id="RU366034"/>
    </source>
</evidence>
<dbReference type="SFLD" id="SFLDS00005">
    <property type="entry name" value="Isoprenoid_Synthase_Type_I"/>
    <property type="match status" value="1"/>
</dbReference>
<evidence type="ECO:0000313" key="6">
    <source>
        <dbReference type="Proteomes" id="UP001194746"/>
    </source>
</evidence>
<reference evidence="5" key="1">
    <citation type="journal article" date="2019" name="Beilstein J. Org. Chem.">
        <title>Nanangenines: drimane sesquiterpenoids as the dominant metabolite cohort of a novel Australian fungus, Aspergillus nanangensis.</title>
        <authorList>
            <person name="Lacey H.J."/>
            <person name="Gilchrist C.L.M."/>
            <person name="Crombie A."/>
            <person name="Kalaitzis J.A."/>
            <person name="Vuong D."/>
            <person name="Rutledge P.J."/>
            <person name="Turner P."/>
            <person name="Pitt J.I."/>
            <person name="Lacey E."/>
            <person name="Chooi Y.H."/>
            <person name="Piggott A.M."/>
        </authorList>
    </citation>
    <scope>NUCLEOTIDE SEQUENCE</scope>
    <source>
        <strain evidence="5">MST-FP2251</strain>
    </source>
</reference>
<dbReference type="EC" id="4.2.3.-" evidence="4"/>
<accession>A0AAD4GYG8</accession>
<evidence type="ECO:0000313" key="5">
    <source>
        <dbReference type="EMBL" id="KAF9893906.1"/>
    </source>
</evidence>
<dbReference type="Pfam" id="PF19086">
    <property type="entry name" value="Terpene_syn_C_2"/>
    <property type="match status" value="2"/>
</dbReference>
<gene>
    <name evidence="5" type="ORF">FE257_008877</name>
</gene>
<protein>
    <recommendedName>
        <fullName evidence="4">Terpene synthase</fullName>
        <ecNumber evidence="4">4.2.3.-</ecNumber>
    </recommendedName>
</protein>
<dbReference type="SUPFAM" id="SSF48576">
    <property type="entry name" value="Terpenoid synthases"/>
    <property type="match status" value="1"/>
</dbReference>
<dbReference type="PANTHER" id="PTHR35201">
    <property type="entry name" value="TERPENE SYNTHASE"/>
    <property type="match status" value="1"/>
</dbReference>